<dbReference type="EMBL" id="LC381845">
    <property type="protein sequence ID" value="BBD88556.1"/>
    <property type="molecule type" value="Genomic_DNA"/>
</dbReference>
<reference evidence="1 2" key="1">
    <citation type="submission" date="2018-04" db="EMBL/GenBank/DDBJ databases">
        <title>Aseptic meningitis caused by Torque teno virus (TTV) in an early infant: a case report.</title>
        <authorList>
            <person name="Kuroda M."/>
            <person name="Sekizuka T."/>
            <person name="Hashino M."/>
            <person name="Ikuta Y."/>
            <person name="Nai E."/>
            <person name="Katori T."/>
            <person name="Oba K."/>
        </authorList>
    </citation>
    <scope>NUCLEOTIDE SEQUENCE [LARGE SCALE GENOMIC DNA]</scope>
    <source>
        <strain evidence="1 2">Human/Japan/KS025/2016</strain>
    </source>
</reference>
<dbReference type="Proteomes" id="UP000680338">
    <property type="component" value="Segment"/>
</dbReference>
<protein>
    <submittedName>
        <fullName evidence="1">Uncharacterized protein</fullName>
    </submittedName>
</protein>
<evidence type="ECO:0000313" key="2">
    <source>
        <dbReference type="Proteomes" id="UP000680338"/>
    </source>
</evidence>
<accession>A0A387J5T4</accession>
<gene>
    <name evidence="1" type="primary">gp3</name>
</gene>
<sequence>MFPPARKNRRLTPYEAQTDLEIAKWLKRPVRTFFDDPPFYPWLVPEPLVNFDLVKNFNKGQH</sequence>
<proteinExistence type="predicted"/>
<keyword evidence="2" id="KW-1185">Reference proteome</keyword>
<organism evidence="1 2">
    <name type="scientific">TTV-like mini virus</name>
    <dbReference type="NCBI Taxonomy" id="93678"/>
    <lineage>
        <taxon>Viruses</taxon>
        <taxon>Monodnaviria</taxon>
        <taxon>Shotokuvirae</taxon>
        <taxon>Commensaviricota</taxon>
        <taxon>Cardeaviricetes</taxon>
        <taxon>Sanitavirales</taxon>
        <taxon>Anelloviridae</taxon>
        <taxon>Betatorquevirus</taxon>
    </lineage>
</organism>
<name>A0A387J5T4_9VIRU</name>
<evidence type="ECO:0000313" key="1">
    <source>
        <dbReference type="EMBL" id="BBD88556.1"/>
    </source>
</evidence>